<evidence type="ECO:0000256" key="7">
    <source>
        <dbReference type="SAM" id="MobiDB-lite"/>
    </source>
</evidence>
<feature type="domain" description="C2H2-type" evidence="8">
    <location>
        <begin position="150"/>
        <end position="177"/>
    </location>
</feature>
<evidence type="ECO:0000313" key="9">
    <source>
        <dbReference type="EMBL" id="KEH21929.1"/>
    </source>
</evidence>
<keyword evidence="5" id="KW-0539">Nucleus</keyword>
<protein>
    <submittedName>
        <fullName evidence="10">Putative transcription factor C2H2 family</fullName>
    </submittedName>
    <submittedName>
        <fullName evidence="9">Zinc finger-like protein</fullName>
    </submittedName>
</protein>
<evidence type="ECO:0000256" key="5">
    <source>
        <dbReference type="ARBA" id="ARBA00023242"/>
    </source>
</evidence>
<dbReference type="Pfam" id="PF13912">
    <property type="entry name" value="zf-C2H2_6"/>
    <property type="match status" value="1"/>
</dbReference>
<reference evidence="9 12" key="1">
    <citation type="journal article" date="2011" name="Nature">
        <title>The Medicago genome provides insight into the evolution of rhizobial symbioses.</title>
        <authorList>
            <person name="Young N.D."/>
            <person name="Debelle F."/>
            <person name="Oldroyd G.E."/>
            <person name="Geurts R."/>
            <person name="Cannon S.B."/>
            <person name="Udvardi M.K."/>
            <person name="Benedito V.A."/>
            <person name="Mayer K.F."/>
            <person name="Gouzy J."/>
            <person name="Schoof H."/>
            <person name="Van de Peer Y."/>
            <person name="Proost S."/>
            <person name="Cook D.R."/>
            <person name="Meyers B.C."/>
            <person name="Spannagl M."/>
            <person name="Cheung F."/>
            <person name="De Mita S."/>
            <person name="Krishnakumar V."/>
            <person name="Gundlach H."/>
            <person name="Zhou S."/>
            <person name="Mudge J."/>
            <person name="Bharti A.K."/>
            <person name="Murray J.D."/>
            <person name="Naoumkina M.A."/>
            <person name="Rosen B."/>
            <person name="Silverstein K.A."/>
            <person name="Tang H."/>
            <person name="Rombauts S."/>
            <person name="Zhao P.X."/>
            <person name="Zhou P."/>
            <person name="Barbe V."/>
            <person name="Bardou P."/>
            <person name="Bechner M."/>
            <person name="Bellec A."/>
            <person name="Berger A."/>
            <person name="Berges H."/>
            <person name="Bidwell S."/>
            <person name="Bisseling T."/>
            <person name="Choisne N."/>
            <person name="Couloux A."/>
            <person name="Denny R."/>
            <person name="Deshpande S."/>
            <person name="Dai X."/>
            <person name="Doyle J.J."/>
            <person name="Dudez A.M."/>
            <person name="Farmer A.D."/>
            <person name="Fouteau S."/>
            <person name="Franken C."/>
            <person name="Gibelin C."/>
            <person name="Gish J."/>
            <person name="Goldstein S."/>
            <person name="Gonzalez A.J."/>
            <person name="Green P.J."/>
            <person name="Hallab A."/>
            <person name="Hartog M."/>
            <person name="Hua A."/>
            <person name="Humphray S.J."/>
            <person name="Jeong D.H."/>
            <person name="Jing Y."/>
            <person name="Jocker A."/>
            <person name="Kenton S.M."/>
            <person name="Kim D.J."/>
            <person name="Klee K."/>
            <person name="Lai H."/>
            <person name="Lang C."/>
            <person name="Lin S."/>
            <person name="Macmil S.L."/>
            <person name="Magdelenat G."/>
            <person name="Matthews L."/>
            <person name="McCorrison J."/>
            <person name="Monaghan E.L."/>
            <person name="Mun J.H."/>
            <person name="Najar F.Z."/>
            <person name="Nicholson C."/>
            <person name="Noirot C."/>
            <person name="O'Bleness M."/>
            <person name="Paule C.R."/>
            <person name="Poulain J."/>
            <person name="Prion F."/>
            <person name="Qin B."/>
            <person name="Qu C."/>
            <person name="Retzel E.F."/>
            <person name="Riddle C."/>
            <person name="Sallet E."/>
            <person name="Samain S."/>
            <person name="Samson N."/>
            <person name="Sanders I."/>
            <person name="Saurat O."/>
            <person name="Scarpelli C."/>
            <person name="Schiex T."/>
            <person name="Segurens B."/>
            <person name="Severin A.J."/>
            <person name="Sherrier D.J."/>
            <person name="Shi R."/>
            <person name="Sims S."/>
            <person name="Singer S.R."/>
            <person name="Sinharoy S."/>
            <person name="Sterck L."/>
            <person name="Viollet A."/>
            <person name="Wang B.B."/>
            <person name="Wang K."/>
            <person name="Wang M."/>
            <person name="Wang X."/>
            <person name="Warfsmann J."/>
            <person name="Weissenbach J."/>
            <person name="White D.D."/>
            <person name="White J.D."/>
            <person name="Wiley G.B."/>
            <person name="Wincker P."/>
            <person name="Xing Y."/>
            <person name="Yang L."/>
            <person name="Yao Z."/>
            <person name="Ying F."/>
            <person name="Zhai J."/>
            <person name="Zhou L."/>
            <person name="Zuber A."/>
            <person name="Denarie J."/>
            <person name="Dixon R.A."/>
            <person name="May G.D."/>
            <person name="Schwartz D.C."/>
            <person name="Rogers J."/>
            <person name="Quetier F."/>
            <person name="Town C.D."/>
            <person name="Roe B.A."/>
        </authorList>
    </citation>
    <scope>NUCLEOTIDE SEQUENCE [LARGE SCALE GENOMIC DNA]</scope>
    <source>
        <strain evidence="9">A17</strain>
        <strain evidence="11 12">cv. Jemalong A17</strain>
    </source>
</reference>
<dbReference type="PROSITE" id="PS00028">
    <property type="entry name" value="ZINC_FINGER_C2H2_1"/>
    <property type="match status" value="1"/>
</dbReference>
<feature type="region of interest" description="Disordered" evidence="7">
    <location>
        <begin position="312"/>
        <end position="356"/>
    </location>
</feature>
<evidence type="ECO:0000256" key="4">
    <source>
        <dbReference type="ARBA" id="ARBA00022833"/>
    </source>
</evidence>
<evidence type="ECO:0000313" key="11">
    <source>
        <dbReference type="EnsemblPlants" id="KEH21929"/>
    </source>
</evidence>
<evidence type="ECO:0000313" key="13">
    <source>
        <dbReference type="Proteomes" id="UP000265566"/>
    </source>
</evidence>
<evidence type="ECO:0000313" key="12">
    <source>
        <dbReference type="Proteomes" id="UP000002051"/>
    </source>
</evidence>
<reference evidence="11" key="3">
    <citation type="submission" date="2015-04" db="UniProtKB">
        <authorList>
            <consortium name="EnsemblPlants"/>
        </authorList>
    </citation>
    <scope>IDENTIFICATION</scope>
    <source>
        <strain evidence="11">cv. Jemalong A17</strain>
    </source>
</reference>
<dbReference type="Proteomes" id="UP000002051">
    <property type="component" value="Unassembled WGS sequence"/>
</dbReference>
<dbReference type="GO" id="GO:0005634">
    <property type="term" value="C:nucleus"/>
    <property type="evidence" value="ECO:0007669"/>
    <property type="project" value="UniProtKB-SubCell"/>
</dbReference>
<sequence length="356" mass="39249">MASKSSTLSATSQDQDDSSSHTKEIVNMKENEDQAANSNSIKATDFVKLPRDDSVSKLKMHEGSAFRPYQSGSSSSLPNKNNEGKEDENKKHQSPNTNSNKSFDFTKLSKDHSLCKSKVQEHGFFSPIPAGSTSPFQHKNNEGKGDSRSFSCTYCKAKFSTAQALGGHQNAHRKERAFEKQCQQRYDQNPLGLGQPPSFNPYFSYRSTLFTPYNYRLPGVRMESMIQKPPYTSAKITPHNVGYGHGTLCLNDILNPSLVRSRNNRGAGILGFGGATSSKIEDGNKIRAILNYGDSFTNIASCSNSNKDKEIIVAPTSTADDIHNQEPNNEEHSDSEPNNEEDSDSESSELDLSLKL</sequence>
<feature type="compositionally biased region" description="Basic and acidic residues" evidence="7">
    <location>
        <begin position="48"/>
        <end position="64"/>
    </location>
</feature>
<reference evidence="13" key="4">
    <citation type="journal article" date="2018" name="Nat. Plants">
        <title>Whole-genome landscape of Medicago truncatula symbiotic genes.</title>
        <authorList>
            <person name="Pecrix Y."/>
            <person name="Staton S.E."/>
            <person name="Sallet E."/>
            <person name="Lelandais-Briere C."/>
            <person name="Moreau S."/>
            <person name="Carrere S."/>
            <person name="Blein T."/>
            <person name="Jardinaud M.F."/>
            <person name="Latrasse D."/>
            <person name="Zouine M."/>
            <person name="Zahm M."/>
            <person name="Kreplak J."/>
            <person name="Mayjonade B."/>
            <person name="Satge C."/>
            <person name="Perez M."/>
            <person name="Cauet S."/>
            <person name="Marande W."/>
            <person name="Chantry-Darmon C."/>
            <person name="Lopez-Roques C."/>
            <person name="Bouchez O."/>
            <person name="Berard A."/>
            <person name="Debelle F."/>
            <person name="Munos S."/>
            <person name="Bendahmane A."/>
            <person name="Berges H."/>
            <person name="Niebel A."/>
            <person name="Buitink J."/>
            <person name="Frugier F."/>
            <person name="Benhamed M."/>
            <person name="Crespi M."/>
            <person name="Gouzy J."/>
            <person name="Gamas P."/>
        </authorList>
    </citation>
    <scope>NUCLEOTIDE SEQUENCE [LARGE SCALE GENOMIC DNA]</scope>
    <source>
        <strain evidence="13">cv. Jemalong A17</strain>
    </source>
</reference>
<dbReference type="SUPFAM" id="SSF57667">
    <property type="entry name" value="beta-beta-alpha zinc fingers"/>
    <property type="match status" value="1"/>
</dbReference>
<feature type="compositionally biased region" description="Basic and acidic residues" evidence="7">
    <location>
        <begin position="18"/>
        <end position="32"/>
    </location>
</feature>
<feature type="compositionally biased region" description="Polar residues" evidence="7">
    <location>
        <begin position="94"/>
        <end position="103"/>
    </location>
</feature>
<dbReference type="OrthoDB" id="1736050at2759"/>
<feature type="compositionally biased region" description="Basic and acidic residues" evidence="7">
    <location>
        <begin position="82"/>
        <end position="91"/>
    </location>
</feature>
<feature type="compositionally biased region" description="Basic and acidic residues" evidence="7">
    <location>
        <begin position="320"/>
        <end position="335"/>
    </location>
</feature>
<evidence type="ECO:0000256" key="3">
    <source>
        <dbReference type="ARBA" id="ARBA00022771"/>
    </source>
</evidence>
<keyword evidence="12" id="KW-1185">Reference proteome</keyword>
<feature type="region of interest" description="Disordered" evidence="7">
    <location>
        <begin position="1"/>
        <end position="104"/>
    </location>
</feature>
<proteinExistence type="predicted"/>
<evidence type="ECO:0000259" key="8">
    <source>
        <dbReference type="PROSITE" id="PS50157"/>
    </source>
</evidence>
<dbReference type="AlphaFoldDB" id="A0A072TWR6"/>
<evidence type="ECO:0000256" key="6">
    <source>
        <dbReference type="PROSITE-ProRule" id="PRU00042"/>
    </source>
</evidence>
<dbReference type="HOGENOM" id="CLU_066746_0_0_1"/>
<dbReference type="InterPro" id="IPR013087">
    <property type="entry name" value="Znf_C2H2_type"/>
</dbReference>
<dbReference type="InterPro" id="IPR044246">
    <property type="entry name" value="ZFP3-like"/>
</dbReference>
<evidence type="ECO:0000256" key="1">
    <source>
        <dbReference type="ARBA" id="ARBA00004123"/>
    </source>
</evidence>
<evidence type="ECO:0000256" key="2">
    <source>
        <dbReference type="ARBA" id="ARBA00022723"/>
    </source>
</evidence>
<dbReference type="Proteomes" id="UP000265566">
    <property type="component" value="Chromosome 7"/>
</dbReference>
<dbReference type="Gramene" id="rna39052">
    <property type="protein sequence ID" value="RHN44885.1"/>
    <property type="gene ID" value="gene39052"/>
</dbReference>
<keyword evidence="3 6" id="KW-0863">Zinc-finger</keyword>
<reference evidence="10" key="5">
    <citation type="journal article" date="2018" name="Nat. Plants">
        <title>Whole-genome landscape of Medicago truncatula symbiotic genes.</title>
        <authorList>
            <person name="Pecrix Y."/>
            <person name="Gamas P."/>
            <person name="Carrere S."/>
        </authorList>
    </citation>
    <scope>NUCLEOTIDE SEQUENCE</scope>
    <source>
        <tissue evidence="10">Leaves</tissue>
    </source>
</reference>
<feature type="compositionally biased region" description="Low complexity" evidence="7">
    <location>
        <begin position="1"/>
        <end position="13"/>
    </location>
</feature>
<reference evidence="9 12" key="2">
    <citation type="journal article" date="2014" name="BMC Genomics">
        <title>An improved genome release (version Mt4.0) for the model legume Medicago truncatula.</title>
        <authorList>
            <person name="Tang H."/>
            <person name="Krishnakumar V."/>
            <person name="Bidwell S."/>
            <person name="Rosen B."/>
            <person name="Chan A."/>
            <person name="Zhou S."/>
            <person name="Gentzbittel L."/>
            <person name="Childs K.L."/>
            <person name="Yandell M."/>
            <person name="Gundlach H."/>
            <person name="Mayer K.F."/>
            <person name="Schwartz D.C."/>
            <person name="Town C.D."/>
        </authorList>
    </citation>
    <scope>GENOME REANNOTATION</scope>
    <source>
        <strain evidence="9">A17</strain>
        <strain evidence="11 12">cv. Jemalong A17</strain>
    </source>
</reference>
<evidence type="ECO:0000313" key="10">
    <source>
        <dbReference type="EMBL" id="RHN44885.1"/>
    </source>
</evidence>
<dbReference type="GO" id="GO:0008270">
    <property type="term" value="F:zinc ion binding"/>
    <property type="evidence" value="ECO:0007669"/>
    <property type="project" value="UniProtKB-KW"/>
</dbReference>
<dbReference type="PROSITE" id="PS50157">
    <property type="entry name" value="ZINC_FINGER_C2H2_2"/>
    <property type="match status" value="1"/>
</dbReference>
<dbReference type="KEGG" id="mtr:25497735"/>
<dbReference type="PANTHER" id="PTHR47287">
    <property type="entry name" value="C2H2 AND C2HC ZINC FINGERS SUPERFAMILY PROTEIN"/>
    <property type="match status" value="1"/>
</dbReference>
<feature type="compositionally biased region" description="Acidic residues" evidence="7">
    <location>
        <begin position="337"/>
        <end position="349"/>
    </location>
</feature>
<name>A0A072TWR6_MEDTR</name>
<comment type="subcellular location">
    <subcellularLocation>
        <location evidence="1">Nucleus</location>
    </subcellularLocation>
</comment>
<keyword evidence="2" id="KW-0479">Metal-binding</keyword>
<gene>
    <name evidence="11" type="primary">25497735</name>
    <name evidence="9" type="ordered locus">MTR_7g026977</name>
    <name evidence="10" type="ORF">MtrunA17_Chr7g0224221</name>
</gene>
<dbReference type="EMBL" id="PSQE01000007">
    <property type="protein sequence ID" value="RHN44885.1"/>
    <property type="molecule type" value="Genomic_DNA"/>
</dbReference>
<dbReference type="EMBL" id="CM001223">
    <property type="protein sequence ID" value="KEH21929.1"/>
    <property type="molecule type" value="Genomic_DNA"/>
</dbReference>
<dbReference type="GO" id="GO:0009788">
    <property type="term" value="P:negative regulation of abscisic acid-activated signaling pathway"/>
    <property type="evidence" value="ECO:0007669"/>
    <property type="project" value="InterPro"/>
</dbReference>
<keyword evidence="4" id="KW-0862">Zinc</keyword>
<dbReference type="PANTHER" id="PTHR47287:SF9">
    <property type="entry name" value="ZINC FINGER PROTEIN 4-LIKE"/>
    <property type="match status" value="1"/>
</dbReference>
<dbReference type="Gene3D" id="3.30.160.60">
    <property type="entry name" value="Classic Zinc Finger"/>
    <property type="match status" value="1"/>
</dbReference>
<dbReference type="EnsemblPlants" id="KEH21929">
    <property type="protein sequence ID" value="KEH21929"/>
    <property type="gene ID" value="MTR_7g026977"/>
</dbReference>
<dbReference type="InterPro" id="IPR036236">
    <property type="entry name" value="Znf_C2H2_sf"/>
</dbReference>
<organism evidence="9 12">
    <name type="scientific">Medicago truncatula</name>
    <name type="common">Barrel medic</name>
    <name type="synonym">Medicago tribuloides</name>
    <dbReference type="NCBI Taxonomy" id="3880"/>
    <lineage>
        <taxon>Eukaryota</taxon>
        <taxon>Viridiplantae</taxon>
        <taxon>Streptophyta</taxon>
        <taxon>Embryophyta</taxon>
        <taxon>Tracheophyta</taxon>
        <taxon>Spermatophyta</taxon>
        <taxon>Magnoliopsida</taxon>
        <taxon>eudicotyledons</taxon>
        <taxon>Gunneridae</taxon>
        <taxon>Pentapetalae</taxon>
        <taxon>rosids</taxon>
        <taxon>fabids</taxon>
        <taxon>Fabales</taxon>
        <taxon>Fabaceae</taxon>
        <taxon>Papilionoideae</taxon>
        <taxon>50 kb inversion clade</taxon>
        <taxon>NPAAA clade</taxon>
        <taxon>Hologalegina</taxon>
        <taxon>IRL clade</taxon>
        <taxon>Trifolieae</taxon>
        <taxon>Medicago</taxon>
    </lineage>
</organism>
<accession>A0A072TWR6</accession>